<reference evidence="2 3" key="1">
    <citation type="submission" date="2024-02" db="EMBL/GenBank/DDBJ databases">
        <title>Discinaceae phylogenomics.</title>
        <authorList>
            <person name="Dirks A.C."/>
            <person name="James T.Y."/>
        </authorList>
    </citation>
    <scope>NUCLEOTIDE SEQUENCE [LARGE SCALE GENOMIC DNA]</scope>
    <source>
        <strain evidence="2 3">ACD0624</strain>
    </source>
</reference>
<evidence type="ECO:0000313" key="2">
    <source>
        <dbReference type="EMBL" id="KAL0638928.1"/>
    </source>
</evidence>
<name>A0ABR3GSU7_9PEZI</name>
<evidence type="ECO:0000256" key="1">
    <source>
        <dbReference type="SAM" id="MobiDB-lite"/>
    </source>
</evidence>
<proteinExistence type="predicted"/>
<feature type="region of interest" description="Disordered" evidence="1">
    <location>
        <begin position="15"/>
        <end position="54"/>
    </location>
</feature>
<dbReference type="Proteomes" id="UP001447188">
    <property type="component" value="Unassembled WGS sequence"/>
</dbReference>
<feature type="compositionally biased region" description="Polar residues" evidence="1">
    <location>
        <begin position="27"/>
        <end position="51"/>
    </location>
</feature>
<feature type="region of interest" description="Disordered" evidence="1">
    <location>
        <begin position="100"/>
        <end position="143"/>
    </location>
</feature>
<comment type="caution">
    <text evidence="2">The sequence shown here is derived from an EMBL/GenBank/DDBJ whole genome shotgun (WGS) entry which is preliminary data.</text>
</comment>
<protein>
    <submittedName>
        <fullName evidence="2">Uncharacterized protein</fullName>
    </submittedName>
</protein>
<dbReference type="EMBL" id="JBBBZM010000016">
    <property type="protein sequence ID" value="KAL0638928.1"/>
    <property type="molecule type" value="Genomic_DNA"/>
</dbReference>
<sequence>MADYAVPARIVTTAYSGSSDEKHQKAQVVNSPARRSSVYIPSSTAVHSSPSPCVRVRTQRRNTMASGGPARASYVSSRGAAYHRYTEKFFYGRNSGEPLLLSAEDMGPGDHSGDDKSSSSSSNSSIRSTSTTTSASGCVVVSY</sequence>
<accession>A0ABR3GSU7</accession>
<feature type="compositionally biased region" description="Low complexity" evidence="1">
    <location>
        <begin position="118"/>
        <end position="136"/>
    </location>
</feature>
<evidence type="ECO:0000313" key="3">
    <source>
        <dbReference type="Proteomes" id="UP001447188"/>
    </source>
</evidence>
<organism evidence="2 3">
    <name type="scientific">Discina gigas</name>
    <dbReference type="NCBI Taxonomy" id="1032678"/>
    <lineage>
        <taxon>Eukaryota</taxon>
        <taxon>Fungi</taxon>
        <taxon>Dikarya</taxon>
        <taxon>Ascomycota</taxon>
        <taxon>Pezizomycotina</taxon>
        <taxon>Pezizomycetes</taxon>
        <taxon>Pezizales</taxon>
        <taxon>Discinaceae</taxon>
        <taxon>Discina</taxon>
    </lineage>
</organism>
<keyword evidence="3" id="KW-1185">Reference proteome</keyword>
<gene>
    <name evidence="2" type="ORF">Q9L58_001979</name>
</gene>